<dbReference type="InterPro" id="IPR007174">
    <property type="entry name" value="Las1"/>
</dbReference>
<organism evidence="2 3">
    <name type="scientific">Emericellopsis atlantica</name>
    <dbReference type="NCBI Taxonomy" id="2614577"/>
    <lineage>
        <taxon>Eukaryota</taxon>
        <taxon>Fungi</taxon>
        <taxon>Dikarya</taxon>
        <taxon>Ascomycota</taxon>
        <taxon>Pezizomycotina</taxon>
        <taxon>Sordariomycetes</taxon>
        <taxon>Hypocreomycetidae</taxon>
        <taxon>Hypocreales</taxon>
        <taxon>Bionectriaceae</taxon>
        <taxon>Emericellopsis</taxon>
    </lineage>
</organism>
<dbReference type="GO" id="GO:0030687">
    <property type="term" value="C:preribosome, large subunit precursor"/>
    <property type="evidence" value="ECO:0007669"/>
    <property type="project" value="TreeGrafter"/>
</dbReference>
<dbReference type="PANTHER" id="PTHR15002:SF0">
    <property type="entry name" value="RIBOSOMAL BIOGENESIS PROTEIN LAS1L"/>
    <property type="match status" value="1"/>
</dbReference>
<gene>
    <name evidence="2" type="ORF">F5Z01DRAFT_673276</name>
</gene>
<keyword evidence="3" id="KW-1185">Reference proteome</keyword>
<evidence type="ECO:0000313" key="2">
    <source>
        <dbReference type="EMBL" id="KAG9255325.1"/>
    </source>
</evidence>
<comment type="caution">
    <text evidence="2">The sequence shown here is derived from an EMBL/GenBank/DDBJ whole genome shotgun (WGS) entry which is preliminary data.</text>
</comment>
<name>A0A9P7ZNL6_9HYPO</name>
<dbReference type="OrthoDB" id="10263222at2759"/>
<dbReference type="GeneID" id="70295827"/>
<dbReference type="PANTHER" id="PTHR15002">
    <property type="entry name" value="RIBOSOMAL BIOGENESIS PROTEIN LAS1L"/>
    <property type="match status" value="1"/>
</dbReference>
<dbReference type="Proteomes" id="UP000887229">
    <property type="component" value="Unassembled WGS sequence"/>
</dbReference>
<sequence>MWMQRGNCPHMVESTALLAAAELGDEETVMREADGRKVTSAAYAARAAYAAAFSRFVTGLLDGQQDKLRKQSMYSLAKTINLPATFVELRHQSTHEQLPSLAKLRNAAGKALVWIYEYYWQHLGEELTCEAAVTDCLKSGKSLEVLLPKWSWEHVRVALASVKKKAVGNQAYLKCLKLEEDLAREETPVVGSSSSTTQRDAVEAGNAAEPDDARPAWSMYQGTWKPKPIGTI</sequence>
<dbReference type="AlphaFoldDB" id="A0A9P7ZNL6"/>
<reference evidence="2" key="1">
    <citation type="journal article" date="2021" name="IMA Fungus">
        <title>Genomic characterization of three marine fungi, including Emericellopsis atlantica sp. nov. with signatures of a generalist lifestyle and marine biomass degradation.</title>
        <authorList>
            <person name="Hagestad O.C."/>
            <person name="Hou L."/>
            <person name="Andersen J.H."/>
            <person name="Hansen E.H."/>
            <person name="Altermark B."/>
            <person name="Li C."/>
            <person name="Kuhnert E."/>
            <person name="Cox R.J."/>
            <person name="Crous P.W."/>
            <person name="Spatafora J.W."/>
            <person name="Lail K."/>
            <person name="Amirebrahimi M."/>
            <person name="Lipzen A."/>
            <person name="Pangilinan J."/>
            <person name="Andreopoulos W."/>
            <person name="Hayes R.D."/>
            <person name="Ng V."/>
            <person name="Grigoriev I.V."/>
            <person name="Jackson S.A."/>
            <person name="Sutton T.D.S."/>
            <person name="Dobson A.D.W."/>
            <person name="Rama T."/>
        </authorList>
    </citation>
    <scope>NUCLEOTIDE SEQUENCE</scope>
    <source>
        <strain evidence="2">TS7</strain>
    </source>
</reference>
<dbReference type="Pfam" id="PF04031">
    <property type="entry name" value="Las1"/>
    <property type="match status" value="1"/>
</dbReference>
<proteinExistence type="predicted"/>
<feature type="region of interest" description="Disordered" evidence="1">
    <location>
        <begin position="187"/>
        <end position="232"/>
    </location>
</feature>
<protein>
    <submittedName>
        <fullName evidence="2">Las1-like-domain-containing protein</fullName>
    </submittedName>
</protein>
<evidence type="ECO:0000313" key="3">
    <source>
        <dbReference type="Proteomes" id="UP000887229"/>
    </source>
</evidence>
<evidence type="ECO:0000256" key="1">
    <source>
        <dbReference type="SAM" id="MobiDB-lite"/>
    </source>
</evidence>
<dbReference type="GO" id="GO:0000460">
    <property type="term" value="P:maturation of 5.8S rRNA"/>
    <property type="evidence" value="ECO:0007669"/>
    <property type="project" value="TreeGrafter"/>
</dbReference>
<dbReference type="RefSeq" id="XP_046119249.1">
    <property type="nucleotide sequence ID" value="XM_046264924.1"/>
</dbReference>
<dbReference type="EMBL" id="MU251251">
    <property type="protein sequence ID" value="KAG9255325.1"/>
    <property type="molecule type" value="Genomic_DNA"/>
</dbReference>
<dbReference type="GO" id="GO:0004519">
    <property type="term" value="F:endonuclease activity"/>
    <property type="evidence" value="ECO:0007669"/>
    <property type="project" value="InterPro"/>
</dbReference>
<accession>A0A9P7ZNL6</accession>
<dbReference type="GO" id="GO:0000470">
    <property type="term" value="P:maturation of LSU-rRNA"/>
    <property type="evidence" value="ECO:0007669"/>
    <property type="project" value="TreeGrafter"/>
</dbReference>
<feature type="compositionally biased region" description="Polar residues" evidence="1">
    <location>
        <begin position="190"/>
        <end position="199"/>
    </location>
</feature>
<dbReference type="GO" id="GO:0090730">
    <property type="term" value="C:Las1 complex"/>
    <property type="evidence" value="ECO:0007669"/>
    <property type="project" value="InterPro"/>
</dbReference>